<proteinExistence type="inferred from homology"/>
<evidence type="ECO:0000256" key="1">
    <source>
        <dbReference type="ARBA" id="ARBA00006723"/>
    </source>
</evidence>
<accession>A0ABW0QQU1</accession>
<feature type="domain" description="4-oxalocrotonate tautomerase-like" evidence="3">
    <location>
        <begin position="2"/>
        <end position="62"/>
    </location>
</feature>
<organism evidence="4 5">
    <name type="scientific">Rhodanobacter ginsengisoli</name>
    <dbReference type="NCBI Taxonomy" id="418646"/>
    <lineage>
        <taxon>Bacteria</taxon>
        <taxon>Pseudomonadati</taxon>
        <taxon>Pseudomonadota</taxon>
        <taxon>Gammaproteobacteria</taxon>
        <taxon>Lysobacterales</taxon>
        <taxon>Rhodanobacteraceae</taxon>
        <taxon>Rhodanobacter</taxon>
    </lineage>
</organism>
<dbReference type="Gene3D" id="3.30.429.10">
    <property type="entry name" value="Macrophage Migration Inhibitory Factor"/>
    <property type="match status" value="1"/>
</dbReference>
<comment type="similarity">
    <text evidence="1">Belongs to the 4-oxalocrotonate tautomerase family.</text>
</comment>
<dbReference type="Pfam" id="PF01361">
    <property type="entry name" value="Tautomerase"/>
    <property type="match status" value="1"/>
</dbReference>
<sequence>MPMVTIDVIKDVFTPKQKQDLIAKVTRAMLEVEGENLRSVTSVRIAEFEGGDWAIGGKALKASDVHALAAGKAA</sequence>
<dbReference type="Proteomes" id="UP001596114">
    <property type="component" value="Unassembled WGS sequence"/>
</dbReference>
<evidence type="ECO:0000313" key="5">
    <source>
        <dbReference type="Proteomes" id="UP001596114"/>
    </source>
</evidence>
<dbReference type="PANTHER" id="PTHR35530">
    <property type="entry name" value="TAUTOMERASE-RELATED"/>
    <property type="match status" value="1"/>
</dbReference>
<comment type="caution">
    <text evidence="4">The sequence shown here is derived from an EMBL/GenBank/DDBJ whole genome shotgun (WGS) entry which is preliminary data.</text>
</comment>
<dbReference type="PANTHER" id="PTHR35530:SF1">
    <property type="entry name" value="2-HYDROXYMUCONATE TAUTOMERASE"/>
    <property type="match status" value="1"/>
</dbReference>
<dbReference type="InterPro" id="IPR004370">
    <property type="entry name" value="4-OT-like_dom"/>
</dbReference>
<keyword evidence="5" id="KW-1185">Reference proteome</keyword>
<evidence type="ECO:0000313" key="4">
    <source>
        <dbReference type="EMBL" id="MFC5527105.1"/>
    </source>
</evidence>
<keyword evidence="2" id="KW-0413">Isomerase</keyword>
<dbReference type="RefSeq" id="WP_377321436.1">
    <property type="nucleotide sequence ID" value="NZ_JBHSNF010000003.1"/>
</dbReference>
<protein>
    <submittedName>
        <fullName evidence="4">4-oxalocrotonate tautomerase family protein</fullName>
    </submittedName>
</protein>
<evidence type="ECO:0000256" key="2">
    <source>
        <dbReference type="ARBA" id="ARBA00023235"/>
    </source>
</evidence>
<evidence type="ECO:0000259" key="3">
    <source>
        <dbReference type="Pfam" id="PF01361"/>
    </source>
</evidence>
<dbReference type="InterPro" id="IPR014347">
    <property type="entry name" value="Tautomerase/MIF_sf"/>
</dbReference>
<reference evidence="5" key="1">
    <citation type="journal article" date="2019" name="Int. J. Syst. Evol. Microbiol.">
        <title>The Global Catalogue of Microorganisms (GCM) 10K type strain sequencing project: providing services to taxonomists for standard genome sequencing and annotation.</title>
        <authorList>
            <consortium name="The Broad Institute Genomics Platform"/>
            <consortium name="The Broad Institute Genome Sequencing Center for Infectious Disease"/>
            <person name="Wu L."/>
            <person name="Ma J."/>
        </authorList>
    </citation>
    <scope>NUCLEOTIDE SEQUENCE [LARGE SCALE GENOMIC DNA]</scope>
    <source>
        <strain evidence="5">CGMCC 1.16619</strain>
    </source>
</reference>
<gene>
    <name evidence="4" type="ORF">ACFPPA_15295</name>
</gene>
<name>A0ABW0QQU1_9GAMM</name>
<dbReference type="EMBL" id="JBHSNF010000003">
    <property type="protein sequence ID" value="MFC5527105.1"/>
    <property type="molecule type" value="Genomic_DNA"/>
</dbReference>
<dbReference type="SUPFAM" id="SSF55331">
    <property type="entry name" value="Tautomerase/MIF"/>
    <property type="match status" value="1"/>
</dbReference>